<proteinExistence type="predicted"/>
<evidence type="ECO:0000259" key="1">
    <source>
        <dbReference type="Pfam" id="PF07090"/>
    </source>
</evidence>
<dbReference type="PANTHER" id="PTHR37947">
    <property type="entry name" value="BLL2462 PROTEIN"/>
    <property type="match status" value="1"/>
</dbReference>
<evidence type="ECO:0000313" key="2">
    <source>
        <dbReference type="EMBL" id="SDE96588.1"/>
    </source>
</evidence>
<dbReference type="Proteomes" id="UP000295472">
    <property type="component" value="Unassembled WGS sequence"/>
</dbReference>
<evidence type="ECO:0000313" key="9">
    <source>
        <dbReference type="Proteomes" id="UP000295472"/>
    </source>
</evidence>
<evidence type="ECO:0000313" key="7">
    <source>
        <dbReference type="Proteomes" id="UP000198945"/>
    </source>
</evidence>
<dbReference type="EMBL" id="FNBJ01000004">
    <property type="protein sequence ID" value="SDE96588.1"/>
    <property type="molecule type" value="Genomic_DNA"/>
</dbReference>
<evidence type="ECO:0000313" key="4">
    <source>
        <dbReference type="EMBL" id="SES76175.1"/>
    </source>
</evidence>
<dbReference type="GeneID" id="57013454"/>
<sequence>MSKTKILFAGESWHSNITEGKGFNFFSIGIYEEAVEWIRKALDIDEFDFVYLPSHRVPVEFPHSEEELNKFDVIILSDVGADSLLLSPDTFQKSLRMPNRLKLLKKYVEKGGSLCMIGGYMTFQGIDGKGRYHNTEIEEILPVNISAYDDRQEVPEGFNLELAEKSHPITENLPAKWPYFLGYNRLKLKEDAKLLAEYDGDPIIAVREVGKGRTMAFASDCAPHWASPEFCEWEYYSVFWQQAVRWLSNN</sequence>
<evidence type="ECO:0000313" key="5">
    <source>
        <dbReference type="EMBL" id="TDX40317.1"/>
    </source>
</evidence>
<dbReference type="EMBL" id="FNEH01000014">
    <property type="protein sequence ID" value="SDI76513.1"/>
    <property type="molecule type" value="Genomic_DNA"/>
</dbReference>
<reference evidence="5 9" key="3">
    <citation type="submission" date="2019-03" db="EMBL/GenBank/DDBJ databases">
        <title>Subsurface microbial communities from deep shales in Ohio and West Virginia, USA.</title>
        <authorList>
            <person name="Wrighton K."/>
        </authorList>
    </citation>
    <scope>NUCLEOTIDE SEQUENCE [LARGE SCALE GENOMIC DNA]</scope>
    <source>
        <strain evidence="5 9">DSMZ 11287</strain>
    </source>
</reference>
<dbReference type="SUPFAM" id="SSF52317">
    <property type="entry name" value="Class I glutamine amidotransferase-like"/>
    <property type="match status" value="1"/>
</dbReference>
<dbReference type="AlphaFoldDB" id="A0A1G7H846"/>
<dbReference type="InterPro" id="IPR029062">
    <property type="entry name" value="Class_I_gatase-like"/>
</dbReference>
<protein>
    <submittedName>
        <fullName evidence="5">Putative membrane protein</fullName>
    </submittedName>
    <submittedName>
        <fullName evidence="2">Uncharacterized membrane protein</fullName>
    </submittedName>
</protein>
<dbReference type="EMBL" id="FOHG01000005">
    <property type="protein sequence ID" value="SES76175.1"/>
    <property type="molecule type" value="Genomic_DNA"/>
</dbReference>
<dbReference type="InterPro" id="IPR010768">
    <property type="entry name" value="GATase1-like"/>
</dbReference>
<reference evidence="3 7" key="1">
    <citation type="submission" date="2016-10" db="EMBL/GenBank/DDBJ databases">
        <authorList>
            <person name="de Groot N.N."/>
        </authorList>
    </citation>
    <scope>NUCLEOTIDE SEQUENCE [LARGE SCALE GENOMIC DNA]</scope>
    <source>
        <strain evidence="3 7">WG7</strain>
    </source>
</reference>
<evidence type="ECO:0000313" key="6">
    <source>
        <dbReference type="Proteomes" id="UP000198612"/>
    </source>
</evidence>
<evidence type="ECO:0000313" key="3">
    <source>
        <dbReference type="EMBL" id="SDI76513.1"/>
    </source>
</evidence>
<dbReference type="Proteomes" id="UP000199519">
    <property type="component" value="Unassembled WGS sequence"/>
</dbReference>
<dbReference type="PANTHER" id="PTHR37947:SF1">
    <property type="entry name" value="BLL2462 PROTEIN"/>
    <property type="match status" value="1"/>
</dbReference>
<organism evidence="5 9">
    <name type="scientific">Halanaerobium congolense</name>
    <dbReference type="NCBI Taxonomy" id="54121"/>
    <lineage>
        <taxon>Bacteria</taxon>
        <taxon>Bacillati</taxon>
        <taxon>Bacillota</taxon>
        <taxon>Clostridia</taxon>
        <taxon>Halanaerobiales</taxon>
        <taxon>Halanaerobiaceae</taxon>
        <taxon>Halanaerobium</taxon>
    </lineage>
</organism>
<dbReference type="Gene3D" id="3.40.50.880">
    <property type="match status" value="1"/>
</dbReference>
<dbReference type="Pfam" id="PF07090">
    <property type="entry name" value="GATase1_like"/>
    <property type="match status" value="1"/>
</dbReference>
<dbReference type="Proteomes" id="UP000198612">
    <property type="component" value="Unassembled WGS sequence"/>
</dbReference>
<reference evidence="6 8" key="2">
    <citation type="submission" date="2016-10" db="EMBL/GenBank/DDBJ databases">
        <authorList>
            <person name="Varghese N."/>
            <person name="Submissions S."/>
        </authorList>
    </citation>
    <scope>NUCLEOTIDE SEQUENCE [LARGE SCALE GENOMIC DNA]</scope>
    <source>
        <strain evidence="2 8">WG2</strain>
        <strain evidence="4 6">WG5</strain>
    </source>
</reference>
<gene>
    <name evidence="5" type="ORF">C7954_12915</name>
    <name evidence="2" type="ORF">SAMN04488598_10458</name>
    <name evidence="4" type="ORF">SAMN04515652_10555</name>
    <name evidence="3" type="ORF">SAMN04515654_11421</name>
</gene>
<evidence type="ECO:0000313" key="8">
    <source>
        <dbReference type="Proteomes" id="UP000199519"/>
    </source>
</evidence>
<dbReference type="EMBL" id="SOEF01000029">
    <property type="protein sequence ID" value="TDX40317.1"/>
    <property type="molecule type" value="Genomic_DNA"/>
</dbReference>
<name>A0A1G7H846_9FIRM</name>
<dbReference type="CDD" id="cd03143">
    <property type="entry name" value="A4_beta-galactosidase_middle_domain"/>
    <property type="match status" value="1"/>
</dbReference>
<feature type="domain" description="Putative glutamine amidotransferase" evidence="1">
    <location>
        <begin position="5"/>
        <end position="248"/>
    </location>
</feature>
<dbReference type="RefSeq" id="WP_089716957.1">
    <property type="nucleotide sequence ID" value="NZ_FNBJ01000004.1"/>
</dbReference>
<dbReference type="Proteomes" id="UP000198945">
    <property type="component" value="Unassembled WGS sequence"/>
</dbReference>
<accession>A0A1G7H846</accession>
<keyword evidence="8" id="KW-1185">Reference proteome</keyword>